<accession>A0ABN0XPJ0</accession>
<sequence>MKKTSLALLIGALLGSNSWAQTVKATSEISSEQNSTTQVADDQDTEVIQVRGFRSSLKEAQQLKKQANNLIEAIVAEDIGKFPDENVAESLQRIPGVSVTRVNGEGQTVTVRGLTGNYNITTLNGRKLASDNASRDFNYDVIASELISGIEVHKTPQAQLPEGGIGAVIDVKTARPLDLDEFVLAGSVNSAYNERAESFDPRASFIVSKQFDEGKWGMLASISHSNYTNRHDSYQAWSFHAREVDVSRDGEVEYPALRFPGYAQLTTYEDERVRTGGTVALQWRPADNWDVNVDALYSQYDIDSHGRQLSVVTYSESWLPALNGVYTSAEADEQGWAKQLAWQGPALMDIVDTLNPRRNTTYQLGLNLHWFSDAWDLSLDAAHSEAKNANNGDNKYVVARSGVESAGINWANGSSVPDIILSEEVTPQSTFGAWYTNTDGTGVEDQTSRLALDGTWQGGHDWLTSVQFGAGYDSQEKQRTTHRSRNPSIFAGENLDKVNAPDSALVDFYGHQWWQLPSSVLIAGDVNNFMGDSSANIPANWAAIDMQGLYAFLQQLDPSSADLLNTDIYLAESFSIKEQILSAYVQANIENRLFDMPYLLNIGLRYSRTEVTSSGHTQNIHKLRFDAQGQPVDDSWQEVQPVAEQSSYHNLLPSLNFKLSINDELVFRTALSQSISRPSLWELSPYTSINIQPNDQGVRSYSMSVPGLKPYSADQLDSALEWYYSKDGTLTLASFYKEVASFIKWDKTTEEIDGQPFEVNKPYNNDDVKARIRGYELAWLQTFDGLLPDYLAGFGVQANYTYNNSLSGEKDEQGKDKPFLGLSKHQYNLVLFYEQDKFQARIAYNARSKYQAWDQSSWTPDGYVVEPVMAASTSWMDISTSYEISQHISLQASVSNVQDKVDSRYVGDPAHIQYAATYGRRYSLGVRATF</sequence>
<comment type="subcellular location">
    <subcellularLocation>
        <location evidence="1 9">Cell outer membrane</location>
        <topology evidence="1 9">Multi-pass membrane protein</topology>
    </subcellularLocation>
</comment>
<dbReference type="Proteomes" id="UP001501757">
    <property type="component" value="Unassembled WGS sequence"/>
</dbReference>
<keyword evidence="16" id="KW-1185">Reference proteome</keyword>
<evidence type="ECO:0000256" key="4">
    <source>
        <dbReference type="ARBA" id="ARBA00022692"/>
    </source>
</evidence>
<dbReference type="Gene3D" id="2.170.130.10">
    <property type="entry name" value="TonB-dependent receptor, plug domain"/>
    <property type="match status" value="1"/>
</dbReference>
<keyword evidence="8 9" id="KW-0998">Cell outer membrane</keyword>
<evidence type="ECO:0000259" key="13">
    <source>
        <dbReference type="Pfam" id="PF00593"/>
    </source>
</evidence>
<evidence type="ECO:0000313" key="16">
    <source>
        <dbReference type="Proteomes" id="UP001501757"/>
    </source>
</evidence>
<evidence type="ECO:0000256" key="6">
    <source>
        <dbReference type="ARBA" id="ARBA00023077"/>
    </source>
</evidence>
<evidence type="ECO:0000259" key="14">
    <source>
        <dbReference type="Pfam" id="PF07715"/>
    </source>
</evidence>
<dbReference type="NCBIfam" id="TIGR01782">
    <property type="entry name" value="TonB-Xanth-Caul"/>
    <property type="match status" value="1"/>
</dbReference>
<dbReference type="Pfam" id="PF07715">
    <property type="entry name" value="Plug"/>
    <property type="match status" value="1"/>
</dbReference>
<dbReference type="InterPro" id="IPR039426">
    <property type="entry name" value="TonB-dep_rcpt-like"/>
</dbReference>
<evidence type="ECO:0000256" key="12">
    <source>
        <dbReference type="SAM" id="SignalP"/>
    </source>
</evidence>
<dbReference type="SUPFAM" id="SSF56935">
    <property type="entry name" value="Porins"/>
    <property type="match status" value="1"/>
</dbReference>
<dbReference type="PANTHER" id="PTHR40980:SF3">
    <property type="entry name" value="TONB-DEPENDENT RECEPTOR-LIKE BETA-BARREL DOMAIN-CONTAINING PROTEIN"/>
    <property type="match status" value="1"/>
</dbReference>
<protein>
    <submittedName>
        <fullName evidence="15">TonB-dependent receptor</fullName>
    </submittedName>
</protein>
<evidence type="ECO:0000256" key="3">
    <source>
        <dbReference type="ARBA" id="ARBA00022452"/>
    </source>
</evidence>
<dbReference type="InterPro" id="IPR010104">
    <property type="entry name" value="TonB_rcpt_bac"/>
</dbReference>
<dbReference type="InterPro" id="IPR000531">
    <property type="entry name" value="Beta-barrel_TonB"/>
</dbReference>
<comment type="similarity">
    <text evidence="9 11">Belongs to the TonB-dependent receptor family.</text>
</comment>
<keyword evidence="6 11" id="KW-0798">TonB box</keyword>
<name>A0ABN0XPJ0_9ALTE</name>
<feature type="short sequence motif" description="TonB C-terminal box" evidence="10">
    <location>
        <begin position="913"/>
        <end position="930"/>
    </location>
</feature>
<dbReference type="PANTHER" id="PTHR40980">
    <property type="entry name" value="PLUG DOMAIN-CONTAINING PROTEIN"/>
    <property type="match status" value="1"/>
</dbReference>
<dbReference type="InterPro" id="IPR036942">
    <property type="entry name" value="Beta-barrel_TonB_sf"/>
</dbReference>
<evidence type="ECO:0000256" key="10">
    <source>
        <dbReference type="PROSITE-ProRule" id="PRU10144"/>
    </source>
</evidence>
<evidence type="ECO:0000256" key="11">
    <source>
        <dbReference type="RuleBase" id="RU003357"/>
    </source>
</evidence>
<dbReference type="PROSITE" id="PS01156">
    <property type="entry name" value="TONB_DEPENDENT_REC_2"/>
    <property type="match status" value="1"/>
</dbReference>
<proteinExistence type="inferred from homology"/>
<comment type="caution">
    <text evidence="15">The sequence shown here is derived from an EMBL/GenBank/DDBJ whole genome shotgun (WGS) entry which is preliminary data.</text>
</comment>
<keyword evidence="5 12" id="KW-0732">Signal</keyword>
<dbReference type="InterPro" id="IPR012910">
    <property type="entry name" value="Plug_dom"/>
</dbReference>
<evidence type="ECO:0000256" key="5">
    <source>
        <dbReference type="ARBA" id="ARBA00022729"/>
    </source>
</evidence>
<evidence type="ECO:0000256" key="7">
    <source>
        <dbReference type="ARBA" id="ARBA00023136"/>
    </source>
</evidence>
<feature type="chain" id="PRO_5045783006" evidence="12">
    <location>
        <begin position="21"/>
        <end position="930"/>
    </location>
</feature>
<keyword evidence="2 9" id="KW-0813">Transport</keyword>
<keyword evidence="15" id="KW-0675">Receptor</keyword>
<evidence type="ECO:0000256" key="2">
    <source>
        <dbReference type="ARBA" id="ARBA00022448"/>
    </source>
</evidence>
<feature type="signal peptide" evidence="12">
    <location>
        <begin position="1"/>
        <end position="20"/>
    </location>
</feature>
<dbReference type="RefSeq" id="WP_343846945.1">
    <property type="nucleotide sequence ID" value="NZ_BAAAEI010000023.1"/>
</dbReference>
<organism evidence="15 16">
    <name type="scientific">Bowmanella denitrificans</name>
    <dbReference type="NCBI Taxonomy" id="366582"/>
    <lineage>
        <taxon>Bacteria</taxon>
        <taxon>Pseudomonadati</taxon>
        <taxon>Pseudomonadota</taxon>
        <taxon>Gammaproteobacteria</taxon>
        <taxon>Alteromonadales</taxon>
        <taxon>Alteromonadaceae</taxon>
        <taxon>Bowmanella</taxon>
    </lineage>
</organism>
<keyword evidence="4 9" id="KW-0812">Transmembrane</keyword>
<keyword evidence="7 9" id="KW-0472">Membrane</keyword>
<dbReference type="Gene3D" id="2.40.170.20">
    <property type="entry name" value="TonB-dependent receptor, beta-barrel domain"/>
    <property type="match status" value="1"/>
</dbReference>
<dbReference type="PROSITE" id="PS52016">
    <property type="entry name" value="TONB_DEPENDENT_REC_3"/>
    <property type="match status" value="1"/>
</dbReference>
<dbReference type="InterPro" id="IPR010917">
    <property type="entry name" value="TonB_rcpt_CS"/>
</dbReference>
<reference evidence="15 16" key="1">
    <citation type="journal article" date="2019" name="Int. J. Syst. Evol. Microbiol.">
        <title>The Global Catalogue of Microorganisms (GCM) 10K type strain sequencing project: providing services to taxonomists for standard genome sequencing and annotation.</title>
        <authorList>
            <consortium name="The Broad Institute Genomics Platform"/>
            <consortium name="The Broad Institute Genome Sequencing Center for Infectious Disease"/>
            <person name="Wu L."/>
            <person name="Ma J."/>
        </authorList>
    </citation>
    <scope>NUCLEOTIDE SEQUENCE [LARGE SCALE GENOMIC DNA]</scope>
    <source>
        <strain evidence="15 16">JCM 13378</strain>
    </source>
</reference>
<gene>
    <name evidence="15" type="ORF">GCM10009092_36730</name>
</gene>
<keyword evidence="3 9" id="KW-1134">Transmembrane beta strand</keyword>
<feature type="domain" description="TonB-dependent receptor-like beta-barrel" evidence="13">
    <location>
        <begin position="420"/>
        <end position="897"/>
    </location>
</feature>
<evidence type="ECO:0000313" key="15">
    <source>
        <dbReference type="EMBL" id="GAA0369130.1"/>
    </source>
</evidence>
<dbReference type="CDD" id="cd01347">
    <property type="entry name" value="ligand_gated_channel"/>
    <property type="match status" value="1"/>
</dbReference>
<evidence type="ECO:0000256" key="1">
    <source>
        <dbReference type="ARBA" id="ARBA00004571"/>
    </source>
</evidence>
<dbReference type="InterPro" id="IPR037066">
    <property type="entry name" value="Plug_dom_sf"/>
</dbReference>
<dbReference type="EMBL" id="BAAAEI010000023">
    <property type="protein sequence ID" value="GAA0369130.1"/>
    <property type="molecule type" value="Genomic_DNA"/>
</dbReference>
<evidence type="ECO:0000256" key="8">
    <source>
        <dbReference type="ARBA" id="ARBA00023237"/>
    </source>
</evidence>
<evidence type="ECO:0000256" key="9">
    <source>
        <dbReference type="PROSITE-ProRule" id="PRU01360"/>
    </source>
</evidence>
<feature type="domain" description="TonB-dependent receptor plug" evidence="14">
    <location>
        <begin position="70"/>
        <end position="168"/>
    </location>
</feature>
<dbReference type="Pfam" id="PF00593">
    <property type="entry name" value="TonB_dep_Rec_b-barrel"/>
    <property type="match status" value="1"/>
</dbReference>